<dbReference type="InterPro" id="IPR004869">
    <property type="entry name" value="MMPL_dom"/>
</dbReference>
<feature type="transmembrane region" description="Helical" evidence="7">
    <location>
        <begin position="623"/>
        <end position="642"/>
    </location>
</feature>
<dbReference type="PROSITE" id="PS50156">
    <property type="entry name" value="SSD"/>
    <property type="match status" value="1"/>
</dbReference>
<organism evidence="10 11">
    <name type="scientific">Streptomyces purpureus</name>
    <dbReference type="NCBI Taxonomy" id="1951"/>
    <lineage>
        <taxon>Bacteria</taxon>
        <taxon>Bacillati</taxon>
        <taxon>Actinomycetota</taxon>
        <taxon>Actinomycetes</taxon>
        <taxon>Kitasatosporales</taxon>
        <taxon>Streptomycetaceae</taxon>
        <taxon>Streptomyces</taxon>
    </lineage>
</organism>
<dbReference type="RefSeq" id="WP_189202047.1">
    <property type="nucleotide sequence ID" value="NZ_BMQQ01000010.1"/>
</dbReference>
<keyword evidence="6 7" id="KW-0472">Membrane</keyword>
<keyword evidence="5 7" id="KW-1133">Transmembrane helix</keyword>
<feature type="chain" id="PRO_5038614294" evidence="8">
    <location>
        <begin position="31"/>
        <end position="719"/>
    </location>
</feature>
<feature type="transmembrane region" description="Helical" evidence="7">
    <location>
        <begin position="207"/>
        <end position="225"/>
    </location>
</feature>
<comment type="similarity">
    <text evidence="2">Belongs to the resistance-nodulation-cell division (RND) (TC 2.A.6) family. MmpL subfamily.</text>
</comment>
<dbReference type="Gene3D" id="1.20.1640.10">
    <property type="entry name" value="Multidrug efflux transporter AcrB transmembrane domain"/>
    <property type="match status" value="2"/>
</dbReference>
<feature type="transmembrane region" description="Helical" evidence="7">
    <location>
        <begin position="539"/>
        <end position="560"/>
    </location>
</feature>
<evidence type="ECO:0000256" key="8">
    <source>
        <dbReference type="SAM" id="SignalP"/>
    </source>
</evidence>
<feature type="transmembrane region" description="Helical" evidence="7">
    <location>
        <begin position="572"/>
        <end position="591"/>
    </location>
</feature>
<name>A0A918H3D8_9ACTN</name>
<evidence type="ECO:0000256" key="6">
    <source>
        <dbReference type="ARBA" id="ARBA00023136"/>
    </source>
</evidence>
<feature type="transmembrane region" description="Helical" evidence="7">
    <location>
        <begin position="304"/>
        <end position="331"/>
    </location>
</feature>
<feature type="domain" description="SSD" evidence="9">
    <location>
        <begin position="197"/>
        <end position="329"/>
    </location>
</feature>
<dbReference type="AlphaFoldDB" id="A0A918H3D8"/>
<evidence type="ECO:0000256" key="1">
    <source>
        <dbReference type="ARBA" id="ARBA00004651"/>
    </source>
</evidence>
<feature type="transmembrane region" description="Helical" evidence="7">
    <location>
        <begin position="364"/>
        <end position="384"/>
    </location>
</feature>
<evidence type="ECO:0000313" key="10">
    <source>
        <dbReference type="EMBL" id="GGT34432.1"/>
    </source>
</evidence>
<feature type="transmembrane region" description="Helical" evidence="7">
    <location>
        <begin position="180"/>
        <end position="200"/>
    </location>
</feature>
<dbReference type="InterPro" id="IPR050545">
    <property type="entry name" value="Mycobact_MmpL"/>
</dbReference>
<feature type="transmembrane region" description="Helical" evidence="7">
    <location>
        <begin position="508"/>
        <end position="527"/>
    </location>
</feature>
<keyword evidence="3" id="KW-1003">Cell membrane</keyword>
<evidence type="ECO:0000256" key="4">
    <source>
        <dbReference type="ARBA" id="ARBA00022692"/>
    </source>
</evidence>
<feature type="transmembrane region" description="Helical" evidence="7">
    <location>
        <begin position="231"/>
        <end position="251"/>
    </location>
</feature>
<dbReference type="PANTHER" id="PTHR33406">
    <property type="entry name" value="MEMBRANE PROTEIN MJ1562-RELATED"/>
    <property type="match status" value="1"/>
</dbReference>
<reference evidence="10" key="2">
    <citation type="submission" date="2020-09" db="EMBL/GenBank/DDBJ databases">
        <authorList>
            <person name="Sun Q."/>
            <person name="Ohkuma M."/>
        </authorList>
    </citation>
    <scope>NUCLEOTIDE SEQUENCE</scope>
    <source>
        <strain evidence="10">JCM 3172</strain>
    </source>
</reference>
<dbReference type="Proteomes" id="UP000619486">
    <property type="component" value="Unassembled WGS sequence"/>
</dbReference>
<evidence type="ECO:0000259" key="9">
    <source>
        <dbReference type="PROSITE" id="PS50156"/>
    </source>
</evidence>
<evidence type="ECO:0000256" key="7">
    <source>
        <dbReference type="SAM" id="Phobius"/>
    </source>
</evidence>
<evidence type="ECO:0000256" key="5">
    <source>
        <dbReference type="ARBA" id="ARBA00022989"/>
    </source>
</evidence>
<gene>
    <name evidence="10" type="ORF">GCM10014713_30040</name>
</gene>
<dbReference type="EMBL" id="BMQQ01000010">
    <property type="protein sequence ID" value="GGT34432.1"/>
    <property type="molecule type" value="Genomic_DNA"/>
</dbReference>
<feature type="signal peptide" evidence="8">
    <location>
        <begin position="1"/>
        <end position="30"/>
    </location>
</feature>
<reference evidence="10" key="1">
    <citation type="journal article" date="2014" name="Int. J. Syst. Evol. Microbiol.">
        <title>Complete genome sequence of Corynebacterium casei LMG S-19264T (=DSM 44701T), isolated from a smear-ripened cheese.</title>
        <authorList>
            <consortium name="US DOE Joint Genome Institute (JGI-PGF)"/>
            <person name="Walter F."/>
            <person name="Albersmeier A."/>
            <person name="Kalinowski J."/>
            <person name="Ruckert C."/>
        </authorList>
    </citation>
    <scope>NUCLEOTIDE SEQUENCE</scope>
    <source>
        <strain evidence="10">JCM 3172</strain>
    </source>
</reference>
<keyword evidence="4 7" id="KW-0812">Transmembrane</keyword>
<feature type="transmembrane region" description="Helical" evidence="7">
    <location>
        <begin position="272"/>
        <end position="298"/>
    </location>
</feature>
<comment type="caution">
    <text evidence="10">The sequence shown here is derived from an EMBL/GenBank/DDBJ whole genome shotgun (WGS) entry which is preliminary data.</text>
</comment>
<dbReference type="SUPFAM" id="SSF82866">
    <property type="entry name" value="Multidrug efflux transporter AcrB transmembrane domain"/>
    <property type="match status" value="2"/>
</dbReference>
<dbReference type="PANTHER" id="PTHR33406:SF11">
    <property type="entry name" value="MEMBRANE PROTEIN SCO6666-RELATED"/>
    <property type="match status" value="1"/>
</dbReference>
<dbReference type="Pfam" id="PF03176">
    <property type="entry name" value="MMPL"/>
    <property type="match status" value="2"/>
</dbReference>
<feature type="transmembrane region" description="Helical" evidence="7">
    <location>
        <begin position="648"/>
        <end position="676"/>
    </location>
</feature>
<keyword evidence="11" id="KW-1185">Reference proteome</keyword>
<dbReference type="InterPro" id="IPR000731">
    <property type="entry name" value="SSD"/>
</dbReference>
<accession>A0A918H3D8</accession>
<protein>
    <submittedName>
        <fullName evidence="10">Membrane protein</fullName>
    </submittedName>
</protein>
<proteinExistence type="inferred from homology"/>
<evidence type="ECO:0000256" key="3">
    <source>
        <dbReference type="ARBA" id="ARBA00022475"/>
    </source>
</evidence>
<evidence type="ECO:0000256" key="2">
    <source>
        <dbReference type="ARBA" id="ARBA00010157"/>
    </source>
</evidence>
<evidence type="ECO:0000313" key="11">
    <source>
        <dbReference type="Proteomes" id="UP000619486"/>
    </source>
</evidence>
<sequence>MATFLYKLGRLAFRRRRLVALLWVALLALAGTGAATAPAATTSSFSIPGTEAQKAFDLLEQRFPEAAADGATARIVFKAPQGQKMTDAANKAKVDKTVAELKTGSDQIASVTDPYTAKAVSHDGSTAYVSVAYKVNGMELTDATREALQEAGHHAQGQGLTVEIGGDALQAMPETGSGEIIGVIVAGIVLVITFGSLVAAGLPLLTAIIGVGIGVSTITALASVLDLGSTTSTLAMMIGLAVGIDYALFIVSRYRAELAEGHDREEAAGRAVGTAGSAVVFAGLTVVIALVGLAVVNIPMLTKMGFAAAGTVVIAVLIALTLIPALLGFAGTKVLGRKQRKGGEAGDKPNVGTRWARFVLRRPVAVLLAGVLGLGAIAVPAASLEMGLPDDGSQPTSTTQRRAYDLLSDGFGPGSNGPLIVVVDGDKAAADATAQTIQGIQGHVFVSPPTLNKAGDTAMITVVPKDRPSSAATEELVHDIRDAGGDDVLVTGATAMNIDFSQKMNDALLPYLALVVGLAFLLLMVVFRSVLVPLKAALGFLLSVVAALGAVVAVFQWGWLGDLFGVEQTGPIMSMMPIFMVGVVFGLAMDYEVFLVTRMREAYVHGERPGEAIVTGFRHGARVVTAAAVIMMAVFAGFIGSSEQMVKMIGFGLAVAVLFDAFVVRMAIVPAVLALLGHKAWWLPRWLDRALPNVDVEGEGLREQLGGPASEDDRELAKV</sequence>
<keyword evidence="8" id="KW-0732">Signal</keyword>
<comment type="subcellular location">
    <subcellularLocation>
        <location evidence="1">Cell membrane</location>
        <topology evidence="1">Multi-pass membrane protein</topology>
    </subcellularLocation>
</comment>
<dbReference type="GO" id="GO:0005886">
    <property type="term" value="C:plasma membrane"/>
    <property type="evidence" value="ECO:0007669"/>
    <property type="project" value="UniProtKB-SubCell"/>
</dbReference>